<dbReference type="Pfam" id="PF06841">
    <property type="entry name" value="Phage_T4_gp19"/>
    <property type="match status" value="1"/>
</dbReference>
<evidence type="ECO:0000313" key="3">
    <source>
        <dbReference type="Proteomes" id="UP001501570"/>
    </source>
</evidence>
<evidence type="ECO:0008006" key="4">
    <source>
        <dbReference type="Google" id="ProtNLM"/>
    </source>
</evidence>
<keyword evidence="3" id="KW-1185">Reference proteome</keyword>
<accession>A0ABP9SCQ4</accession>
<dbReference type="PANTHER" id="PTHR38009:SF1">
    <property type="entry name" value="CONSERVED HYPOTHETICAL PHAGE TAIL PROTEIN"/>
    <property type="match status" value="1"/>
</dbReference>
<organism evidence="2 3">
    <name type="scientific">Rugosimonospora acidiphila</name>
    <dbReference type="NCBI Taxonomy" id="556531"/>
    <lineage>
        <taxon>Bacteria</taxon>
        <taxon>Bacillati</taxon>
        <taxon>Actinomycetota</taxon>
        <taxon>Actinomycetes</taxon>
        <taxon>Micromonosporales</taxon>
        <taxon>Micromonosporaceae</taxon>
        <taxon>Rugosimonospora</taxon>
    </lineage>
</organism>
<dbReference type="InterPro" id="IPR011747">
    <property type="entry name" value="CHP02241"/>
</dbReference>
<name>A0ABP9SCQ4_9ACTN</name>
<sequence>MTSSGVPLGLSWAASVAGAWVPAVPALDPFPTFNFAVEIDGLLVGGFTEVTGLGSRLETEEYREGGVNGYVHTLPTGATSGNLTLRHGLTASSVLWNWHADAVAGRIQRRNGTILLLDRQQIPVMWWNFRNGLPVSWTGPEFSATDDRLGVEAIEVAHEGLTKPLLGQAAALGNAISQGLR</sequence>
<dbReference type="EMBL" id="BAABJQ010000019">
    <property type="protein sequence ID" value="GAA5193540.1"/>
    <property type="molecule type" value="Genomic_DNA"/>
</dbReference>
<evidence type="ECO:0000256" key="1">
    <source>
        <dbReference type="SAM" id="SignalP"/>
    </source>
</evidence>
<dbReference type="NCBIfam" id="TIGR02241">
    <property type="entry name" value="conserved hypothetical phage tail region protein"/>
    <property type="match status" value="1"/>
</dbReference>
<protein>
    <recommendedName>
        <fullName evidence="4">Phage tail protein</fullName>
    </recommendedName>
</protein>
<reference evidence="3" key="1">
    <citation type="journal article" date="2019" name="Int. J. Syst. Evol. Microbiol.">
        <title>The Global Catalogue of Microorganisms (GCM) 10K type strain sequencing project: providing services to taxonomists for standard genome sequencing and annotation.</title>
        <authorList>
            <consortium name="The Broad Institute Genomics Platform"/>
            <consortium name="The Broad Institute Genome Sequencing Center for Infectious Disease"/>
            <person name="Wu L."/>
            <person name="Ma J."/>
        </authorList>
    </citation>
    <scope>NUCLEOTIDE SEQUENCE [LARGE SCALE GENOMIC DNA]</scope>
    <source>
        <strain evidence="3">JCM 18304</strain>
    </source>
</reference>
<proteinExistence type="predicted"/>
<keyword evidence="1" id="KW-0732">Signal</keyword>
<dbReference type="PANTHER" id="PTHR38009">
    <property type="entry name" value="CONSERVED HYPOTHETICAL PHAGE TAIL PROTEIN"/>
    <property type="match status" value="1"/>
</dbReference>
<gene>
    <name evidence="2" type="ORF">GCM10023322_55790</name>
</gene>
<dbReference type="InterPro" id="IPR010667">
    <property type="entry name" value="Phage_T4_Gp19"/>
</dbReference>
<feature type="signal peptide" evidence="1">
    <location>
        <begin position="1"/>
        <end position="19"/>
    </location>
</feature>
<comment type="caution">
    <text evidence="2">The sequence shown here is derived from an EMBL/GenBank/DDBJ whole genome shotgun (WGS) entry which is preliminary data.</text>
</comment>
<dbReference type="Proteomes" id="UP001501570">
    <property type="component" value="Unassembled WGS sequence"/>
</dbReference>
<dbReference type="RefSeq" id="WP_345634505.1">
    <property type="nucleotide sequence ID" value="NZ_BAABJQ010000019.1"/>
</dbReference>
<feature type="chain" id="PRO_5045831997" description="Phage tail protein" evidence="1">
    <location>
        <begin position="20"/>
        <end position="181"/>
    </location>
</feature>
<evidence type="ECO:0000313" key="2">
    <source>
        <dbReference type="EMBL" id="GAA5193540.1"/>
    </source>
</evidence>